<dbReference type="GO" id="GO:0033499">
    <property type="term" value="P:galactose catabolic process via UDP-galactose, Leloir pathway"/>
    <property type="evidence" value="ECO:0007669"/>
    <property type="project" value="TreeGrafter"/>
</dbReference>
<keyword evidence="8 10" id="KW-0413">Isomerase</keyword>
<dbReference type="SUPFAM" id="SSF51735">
    <property type="entry name" value="NAD(P)-binding Rossmann-fold domains"/>
    <property type="match status" value="1"/>
</dbReference>
<comment type="cofactor">
    <cofactor evidence="2 10">
        <name>NAD(+)</name>
        <dbReference type="ChEBI" id="CHEBI:57540"/>
    </cofactor>
</comment>
<keyword evidence="9 10" id="KW-0119">Carbohydrate metabolism</keyword>
<dbReference type="RefSeq" id="WP_011792432.1">
    <property type="nucleotide sequence ID" value="NC_008751.1"/>
</dbReference>
<organism evidence="12 13">
    <name type="scientific">Nitratidesulfovibrio vulgaris (strain DP4)</name>
    <name type="common">Desulfovibrio vulgaris</name>
    <dbReference type="NCBI Taxonomy" id="391774"/>
    <lineage>
        <taxon>Bacteria</taxon>
        <taxon>Pseudomonadati</taxon>
        <taxon>Thermodesulfobacteriota</taxon>
        <taxon>Desulfovibrionia</taxon>
        <taxon>Desulfovibrionales</taxon>
        <taxon>Desulfovibrionaceae</taxon>
        <taxon>Nitratidesulfovibrio</taxon>
    </lineage>
</organism>
<dbReference type="EMBL" id="CP000527">
    <property type="protein sequence ID" value="ABM28725.1"/>
    <property type="molecule type" value="Genomic_DNA"/>
</dbReference>
<dbReference type="AlphaFoldDB" id="A0A0H3A9B3"/>
<evidence type="ECO:0000256" key="1">
    <source>
        <dbReference type="ARBA" id="ARBA00000083"/>
    </source>
</evidence>
<comment type="subunit">
    <text evidence="10">Homodimer.</text>
</comment>
<accession>A0A0H3A9B3</accession>
<protein>
    <recommendedName>
        <fullName evidence="6 10">UDP-glucose 4-epimerase</fullName>
        <ecNumber evidence="5 10">5.1.3.2</ecNumber>
    </recommendedName>
</protein>
<comment type="pathway">
    <text evidence="3 10">Carbohydrate metabolism; galactose metabolism.</text>
</comment>
<dbReference type="HOGENOM" id="CLU_007383_1_10_7"/>
<dbReference type="InterPro" id="IPR036291">
    <property type="entry name" value="NAD(P)-bd_dom_sf"/>
</dbReference>
<dbReference type="InterPro" id="IPR001509">
    <property type="entry name" value="Epimerase_deHydtase"/>
</dbReference>
<dbReference type="UniPathway" id="UPA00214"/>
<evidence type="ECO:0000256" key="8">
    <source>
        <dbReference type="ARBA" id="ARBA00023235"/>
    </source>
</evidence>
<dbReference type="Pfam" id="PF01370">
    <property type="entry name" value="Epimerase"/>
    <property type="match status" value="1"/>
</dbReference>
<comment type="similarity">
    <text evidence="4 10">Belongs to the NAD(P)-dependent epimerase/dehydratase family.</text>
</comment>
<feature type="domain" description="NAD-dependent epimerase/dehydratase" evidence="11">
    <location>
        <begin position="10"/>
        <end position="258"/>
    </location>
</feature>
<dbReference type="CDD" id="cd05247">
    <property type="entry name" value="UDP_G4E_1_SDR_e"/>
    <property type="match status" value="1"/>
</dbReference>
<evidence type="ECO:0000256" key="7">
    <source>
        <dbReference type="ARBA" id="ARBA00023027"/>
    </source>
</evidence>
<dbReference type="PANTHER" id="PTHR43725">
    <property type="entry name" value="UDP-GLUCOSE 4-EPIMERASE"/>
    <property type="match status" value="1"/>
</dbReference>
<gene>
    <name evidence="12" type="ordered locus">Dvul_1708</name>
</gene>
<evidence type="ECO:0000256" key="5">
    <source>
        <dbReference type="ARBA" id="ARBA00013189"/>
    </source>
</evidence>
<dbReference type="Gene3D" id="3.40.50.720">
    <property type="entry name" value="NAD(P)-binding Rossmann-like Domain"/>
    <property type="match status" value="1"/>
</dbReference>
<keyword evidence="7 10" id="KW-0520">NAD</keyword>
<comment type="catalytic activity">
    <reaction evidence="1 10">
        <text>UDP-alpha-D-glucose = UDP-alpha-D-galactose</text>
        <dbReference type="Rhea" id="RHEA:22168"/>
        <dbReference type="ChEBI" id="CHEBI:58885"/>
        <dbReference type="ChEBI" id="CHEBI:66914"/>
        <dbReference type="EC" id="5.1.3.2"/>
    </reaction>
</comment>
<evidence type="ECO:0000313" key="12">
    <source>
        <dbReference type="EMBL" id="ABM28725.1"/>
    </source>
</evidence>
<evidence type="ECO:0000256" key="2">
    <source>
        <dbReference type="ARBA" id="ARBA00001911"/>
    </source>
</evidence>
<dbReference type="GO" id="GO:0003978">
    <property type="term" value="F:UDP-glucose 4-epimerase activity"/>
    <property type="evidence" value="ECO:0007669"/>
    <property type="project" value="UniProtKB-UniRule"/>
</dbReference>
<evidence type="ECO:0000256" key="6">
    <source>
        <dbReference type="ARBA" id="ARBA00018569"/>
    </source>
</evidence>
<dbReference type="EC" id="5.1.3.2" evidence="5 10"/>
<evidence type="ECO:0000256" key="3">
    <source>
        <dbReference type="ARBA" id="ARBA00004947"/>
    </source>
</evidence>
<dbReference type="NCBIfam" id="TIGR01179">
    <property type="entry name" value="galE"/>
    <property type="match status" value="1"/>
</dbReference>
<dbReference type="Proteomes" id="UP000009173">
    <property type="component" value="Chromosome"/>
</dbReference>
<reference evidence="13" key="1">
    <citation type="journal article" date="2009" name="Environ. Microbiol.">
        <title>Contribution of mobile genetic elements to Desulfovibrio vulgaris genome plasticity.</title>
        <authorList>
            <person name="Walker C.B."/>
            <person name="Stolyar S."/>
            <person name="Chivian D."/>
            <person name="Pinel N."/>
            <person name="Gabster J.A."/>
            <person name="Dehal P.S."/>
            <person name="He Z."/>
            <person name="Yang Z.K."/>
            <person name="Yen H.C."/>
            <person name="Zhou J."/>
            <person name="Wall J.D."/>
            <person name="Hazen T.C."/>
            <person name="Arkin A.P."/>
            <person name="Stahl D.A."/>
        </authorList>
    </citation>
    <scope>NUCLEOTIDE SEQUENCE [LARGE SCALE GENOMIC DNA]</scope>
    <source>
        <strain evidence="13">DP4</strain>
    </source>
</reference>
<proteinExistence type="inferred from homology"/>
<evidence type="ECO:0000256" key="4">
    <source>
        <dbReference type="ARBA" id="ARBA00007637"/>
    </source>
</evidence>
<sequence length="331" mass="36081">MTVSGCCSNVLVCGGAGYIGSHMVRALVEHGYVPIIFDNLSTGHAESVGDVDLVRGDLLDRQALRRLFAEHSFDAVMHFSAKSLVGESMTDPGIYFVNNVVGTINLLEAMREAGVSRLVFSSSAAVFGNPLTARIAEDHPRQPVNPYGRSKLMIEQALRDYANAYGMRSVSLRYFNAAGADEAGDIGESHKPETHLIPNVLRAALGTGPELKIFGDDYDTPDGTCVRDYIHVADLCDAHLRALSYMQLKPGAHAFNLGNGNGFSVKQVVEAAWRVTGRDVPHSMAPRRPGDPAWLVADSTLAGRELGWKPSFTDIDAIIDSAWRWHQKPRY</sequence>
<evidence type="ECO:0000313" key="13">
    <source>
        <dbReference type="Proteomes" id="UP000009173"/>
    </source>
</evidence>
<evidence type="ECO:0000259" key="11">
    <source>
        <dbReference type="Pfam" id="PF01370"/>
    </source>
</evidence>
<dbReference type="InterPro" id="IPR005886">
    <property type="entry name" value="UDP_G4E"/>
</dbReference>
<dbReference type="KEGG" id="dvl:Dvul_1708"/>
<evidence type="ECO:0000256" key="10">
    <source>
        <dbReference type="RuleBase" id="RU366046"/>
    </source>
</evidence>
<dbReference type="PANTHER" id="PTHR43725:SF53">
    <property type="entry name" value="UDP-ARABINOSE 4-EPIMERASE 1"/>
    <property type="match status" value="1"/>
</dbReference>
<evidence type="ECO:0000256" key="9">
    <source>
        <dbReference type="ARBA" id="ARBA00023277"/>
    </source>
</evidence>
<dbReference type="Gene3D" id="3.90.25.10">
    <property type="entry name" value="UDP-galactose 4-epimerase, domain 1"/>
    <property type="match status" value="1"/>
</dbReference>
<name>A0A0H3A9B3_NITV4</name>